<dbReference type="GO" id="GO:0009893">
    <property type="term" value="P:positive regulation of metabolic process"/>
    <property type="evidence" value="ECO:0007669"/>
    <property type="project" value="UniProtKB-ARBA"/>
</dbReference>
<evidence type="ECO:0000256" key="3">
    <source>
        <dbReference type="ARBA" id="ARBA00022833"/>
    </source>
</evidence>
<dbReference type="PANTHER" id="PTHR31313:SF81">
    <property type="entry name" value="TY1 ENHANCER ACTIVATOR"/>
    <property type="match status" value="1"/>
</dbReference>
<dbReference type="GO" id="GO:0005634">
    <property type="term" value="C:nucleus"/>
    <property type="evidence" value="ECO:0007669"/>
    <property type="project" value="UniProtKB-SubCell"/>
</dbReference>
<dbReference type="GeneID" id="43651020"/>
<keyword evidence="4" id="KW-0805">Transcription regulation</keyword>
<keyword evidence="10" id="KW-1185">Reference proteome</keyword>
<sequence>MGSRQRVSVACQACRKRRVKCDGVKPRCSRCATFQGICEYRHSEEKRKPPSKRYIQSLLSRIDHLERQVAEYAVQDDKASSKSISTHGSTVASQQMCHSTNASGGLNSVRELADLCGRLSLGEGQELRFFDSRSILAMIDDQIDERCHYHLLKFPADRNQRLGIGDVDVSQAVQRTLLSVFWTWQNSWQYLVHESAWNRSYTVRDNDYCTPVLLYAMLAVAARYSNKSDGYGTNEPSLDGTLFSSKAKQLIFEEIEAPRLPTVIAAALISIAELSLDLEPAGWTYIGIAVRMAYTLGLHTDSHQWVESGRITAEEAEIRSIAWWGCYMIEKFYSTALGRPSACNDRDIHTPLPTVLPEVEYRSFQGSFALDSGLNVPISYSITNFRYTCDMLRLVTSPMDEIYSADPKPKLEDRIAPALKTAIALSAFYDKIPSVIRLPSFASGIPVAVHIYYFHIHYHSLNILIHRPFISGQGTPAMPGIKPEIAHRNFSECTRSAETLTLILKEIEKHYSLRTATISIIHPALTAGIIHLVNLTLPYSALKEKSKIYFRHVIQALKQMSIAWVWALRAIRLLRVVAHHWLPGEYAELMEHALADVSMSANSMLQASSNTPPPLDMSDHNQSWDEIVQQTFDLSWPEGDLFQSGLSLFHLDQWPEI</sequence>
<dbReference type="SMART" id="SM00906">
    <property type="entry name" value="Fungal_trans"/>
    <property type="match status" value="1"/>
</dbReference>
<dbReference type="Pfam" id="PF04082">
    <property type="entry name" value="Fungal_trans"/>
    <property type="match status" value="1"/>
</dbReference>
<keyword evidence="5" id="KW-0238">DNA-binding</keyword>
<organism evidence="9 10">
    <name type="scientific">Aspergillus caelatus</name>
    <dbReference type="NCBI Taxonomy" id="61420"/>
    <lineage>
        <taxon>Eukaryota</taxon>
        <taxon>Fungi</taxon>
        <taxon>Dikarya</taxon>
        <taxon>Ascomycota</taxon>
        <taxon>Pezizomycotina</taxon>
        <taxon>Eurotiomycetes</taxon>
        <taxon>Eurotiomycetidae</taxon>
        <taxon>Eurotiales</taxon>
        <taxon>Aspergillaceae</taxon>
        <taxon>Aspergillus</taxon>
        <taxon>Aspergillus subgen. Circumdati</taxon>
    </lineage>
</organism>
<dbReference type="GO" id="GO:0006351">
    <property type="term" value="P:DNA-templated transcription"/>
    <property type="evidence" value="ECO:0007669"/>
    <property type="project" value="InterPro"/>
</dbReference>
<dbReference type="SMART" id="SM00066">
    <property type="entry name" value="GAL4"/>
    <property type="match status" value="1"/>
</dbReference>
<dbReference type="SUPFAM" id="SSF57701">
    <property type="entry name" value="Zn2/Cys6 DNA-binding domain"/>
    <property type="match status" value="1"/>
</dbReference>
<dbReference type="InterPro" id="IPR051615">
    <property type="entry name" value="Transcr_Regulatory_Elem"/>
</dbReference>
<dbReference type="RefSeq" id="XP_031928729.1">
    <property type="nucleotide sequence ID" value="XM_032066574.1"/>
</dbReference>
<feature type="domain" description="Zn(2)-C6 fungal-type" evidence="8">
    <location>
        <begin position="10"/>
        <end position="40"/>
    </location>
</feature>
<evidence type="ECO:0000313" key="10">
    <source>
        <dbReference type="Proteomes" id="UP000326268"/>
    </source>
</evidence>
<dbReference type="Gene3D" id="4.10.240.10">
    <property type="entry name" value="Zn(2)-C6 fungal-type DNA-binding domain"/>
    <property type="match status" value="1"/>
</dbReference>
<reference evidence="9 10" key="1">
    <citation type="submission" date="2019-04" db="EMBL/GenBank/DDBJ databases">
        <title>Friends and foes A comparative genomics studyof 23 Aspergillus species from section Flavi.</title>
        <authorList>
            <consortium name="DOE Joint Genome Institute"/>
            <person name="Kjaerbolling I."/>
            <person name="Vesth T."/>
            <person name="Frisvad J.C."/>
            <person name="Nybo J.L."/>
            <person name="Theobald S."/>
            <person name="Kildgaard S."/>
            <person name="Isbrandt T."/>
            <person name="Kuo A."/>
            <person name="Sato A."/>
            <person name="Lyhne E.K."/>
            <person name="Kogle M.E."/>
            <person name="Wiebenga A."/>
            <person name="Kun R.S."/>
            <person name="Lubbers R.J."/>
            <person name="Makela M.R."/>
            <person name="Barry K."/>
            <person name="Chovatia M."/>
            <person name="Clum A."/>
            <person name="Daum C."/>
            <person name="Haridas S."/>
            <person name="He G."/>
            <person name="LaButti K."/>
            <person name="Lipzen A."/>
            <person name="Mondo S."/>
            <person name="Riley R."/>
            <person name="Salamov A."/>
            <person name="Simmons B.A."/>
            <person name="Magnuson J.K."/>
            <person name="Henrissat B."/>
            <person name="Mortensen U.H."/>
            <person name="Larsen T.O."/>
            <person name="Devries R.P."/>
            <person name="Grigoriev I.V."/>
            <person name="Machida M."/>
            <person name="Baker S.E."/>
            <person name="Andersen M.R."/>
        </authorList>
    </citation>
    <scope>NUCLEOTIDE SEQUENCE [LARGE SCALE GENOMIC DNA]</scope>
    <source>
        <strain evidence="9 10">CBS 763.97</strain>
    </source>
</reference>
<dbReference type="InterPro" id="IPR007219">
    <property type="entry name" value="XnlR_reg_dom"/>
</dbReference>
<evidence type="ECO:0000313" key="9">
    <source>
        <dbReference type="EMBL" id="KAE8365648.1"/>
    </source>
</evidence>
<keyword evidence="7" id="KW-0539">Nucleus</keyword>
<dbReference type="InterPro" id="IPR036864">
    <property type="entry name" value="Zn2-C6_fun-type_DNA-bd_sf"/>
</dbReference>
<evidence type="ECO:0000256" key="1">
    <source>
        <dbReference type="ARBA" id="ARBA00004123"/>
    </source>
</evidence>
<dbReference type="Proteomes" id="UP000326268">
    <property type="component" value="Unassembled WGS sequence"/>
</dbReference>
<dbReference type="CDD" id="cd12148">
    <property type="entry name" value="fungal_TF_MHR"/>
    <property type="match status" value="1"/>
</dbReference>
<evidence type="ECO:0000259" key="8">
    <source>
        <dbReference type="PROSITE" id="PS50048"/>
    </source>
</evidence>
<evidence type="ECO:0000256" key="6">
    <source>
        <dbReference type="ARBA" id="ARBA00023163"/>
    </source>
</evidence>
<dbReference type="OrthoDB" id="2154091at2759"/>
<keyword evidence="3" id="KW-0862">Zinc</keyword>
<dbReference type="PROSITE" id="PS50048">
    <property type="entry name" value="ZN2_CY6_FUNGAL_2"/>
    <property type="match status" value="1"/>
</dbReference>
<protein>
    <submittedName>
        <fullName evidence="9">Fungal-specific transcription factor domain-containing protein</fullName>
    </submittedName>
</protein>
<proteinExistence type="predicted"/>
<keyword evidence="6" id="KW-0804">Transcription</keyword>
<evidence type="ECO:0000256" key="5">
    <source>
        <dbReference type="ARBA" id="ARBA00023125"/>
    </source>
</evidence>
<dbReference type="Pfam" id="PF00172">
    <property type="entry name" value="Zn_clus"/>
    <property type="match status" value="1"/>
</dbReference>
<evidence type="ECO:0000256" key="4">
    <source>
        <dbReference type="ARBA" id="ARBA00023015"/>
    </source>
</evidence>
<dbReference type="EMBL" id="ML737627">
    <property type="protein sequence ID" value="KAE8365648.1"/>
    <property type="molecule type" value="Genomic_DNA"/>
</dbReference>
<dbReference type="GO" id="GO:0000981">
    <property type="term" value="F:DNA-binding transcription factor activity, RNA polymerase II-specific"/>
    <property type="evidence" value="ECO:0007669"/>
    <property type="project" value="InterPro"/>
</dbReference>
<evidence type="ECO:0000256" key="2">
    <source>
        <dbReference type="ARBA" id="ARBA00022723"/>
    </source>
</evidence>
<accession>A0A5N7A8A3</accession>
<comment type="subcellular location">
    <subcellularLocation>
        <location evidence="1">Nucleus</location>
    </subcellularLocation>
</comment>
<dbReference type="GO" id="GO:0008270">
    <property type="term" value="F:zinc ion binding"/>
    <property type="evidence" value="ECO:0007669"/>
    <property type="project" value="InterPro"/>
</dbReference>
<name>A0A5N7A8A3_9EURO</name>
<dbReference type="PROSITE" id="PS00463">
    <property type="entry name" value="ZN2_CY6_FUNGAL_1"/>
    <property type="match status" value="1"/>
</dbReference>
<gene>
    <name evidence="9" type="ORF">BDV27DRAFT_126569</name>
</gene>
<keyword evidence="2" id="KW-0479">Metal-binding</keyword>
<evidence type="ECO:0000256" key="7">
    <source>
        <dbReference type="ARBA" id="ARBA00023242"/>
    </source>
</evidence>
<dbReference type="PANTHER" id="PTHR31313">
    <property type="entry name" value="TY1 ENHANCER ACTIVATOR"/>
    <property type="match status" value="1"/>
</dbReference>
<dbReference type="CDD" id="cd00067">
    <property type="entry name" value="GAL4"/>
    <property type="match status" value="1"/>
</dbReference>
<dbReference type="GO" id="GO:0003677">
    <property type="term" value="F:DNA binding"/>
    <property type="evidence" value="ECO:0007669"/>
    <property type="project" value="UniProtKB-KW"/>
</dbReference>
<dbReference type="AlphaFoldDB" id="A0A5N7A8A3"/>
<dbReference type="InterPro" id="IPR001138">
    <property type="entry name" value="Zn2Cys6_DnaBD"/>
</dbReference>